<keyword evidence="6 12" id="KW-0862">Zinc</keyword>
<dbReference type="STRING" id="32024.GCA_000788295_00734"/>
<evidence type="ECO:0000256" key="11">
    <source>
        <dbReference type="ARBA" id="ARBA00067609"/>
    </source>
</evidence>
<dbReference type="InterPro" id="IPR001623">
    <property type="entry name" value="DnaJ_domain"/>
</dbReference>
<feature type="repeat" description="CXXCXGXG motif" evidence="12">
    <location>
        <begin position="145"/>
        <end position="152"/>
    </location>
</feature>
<dbReference type="HAMAP" id="MF_01152">
    <property type="entry name" value="DnaJ"/>
    <property type="match status" value="1"/>
</dbReference>
<dbReference type="InterPro" id="IPR012724">
    <property type="entry name" value="DnaJ"/>
</dbReference>
<feature type="binding site" evidence="12">
    <location>
        <position position="145"/>
    </location>
    <ligand>
        <name>Zn(2+)</name>
        <dbReference type="ChEBI" id="CHEBI:29105"/>
        <label>1</label>
    </ligand>
</feature>
<dbReference type="NCBIfam" id="NF008035">
    <property type="entry name" value="PRK10767.1"/>
    <property type="match status" value="1"/>
</dbReference>
<feature type="repeat" description="CXXCXGXG motif" evidence="12">
    <location>
        <begin position="183"/>
        <end position="190"/>
    </location>
</feature>
<dbReference type="SUPFAM" id="SSF49493">
    <property type="entry name" value="HSP40/DnaJ peptide-binding domain"/>
    <property type="match status" value="2"/>
</dbReference>
<feature type="binding site" evidence="12">
    <location>
        <position position="186"/>
    </location>
    <ligand>
        <name>Zn(2+)</name>
        <dbReference type="ChEBI" id="CHEBI:29105"/>
        <label>2</label>
    </ligand>
</feature>
<comment type="subunit">
    <text evidence="12">Homodimer.</text>
</comment>
<comment type="domain">
    <text evidence="12">The J domain is necessary and sufficient to stimulate DnaK ATPase activity. Zinc center 1 plays an important role in the autonomous, DnaK-independent chaperone activity of DnaJ. Zinc center 2 is essential for interaction with DnaK and for DnaJ activity.</text>
</comment>
<dbReference type="FunFam" id="2.10.230.10:FF:000002">
    <property type="entry name" value="Molecular chaperone DnaJ"/>
    <property type="match status" value="1"/>
</dbReference>
<evidence type="ECO:0000256" key="1">
    <source>
        <dbReference type="ARBA" id="ARBA00022490"/>
    </source>
</evidence>
<proteinExistence type="inferred from homology"/>
<feature type="binding site" evidence="12">
    <location>
        <position position="197"/>
    </location>
    <ligand>
        <name>Zn(2+)</name>
        <dbReference type="ChEBI" id="CHEBI:29105"/>
        <label>1</label>
    </ligand>
</feature>
<feature type="repeat" description="CXXCXGXG motif" evidence="12">
    <location>
        <begin position="161"/>
        <end position="168"/>
    </location>
</feature>
<dbReference type="InterPro" id="IPR018253">
    <property type="entry name" value="DnaJ_domain_CS"/>
</dbReference>
<keyword evidence="4 12" id="KW-0677">Repeat</keyword>
<name>A0A381DLJ5_9BACT</name>
<protein>
    <recommendedName>
        <fullName evidence="11 12">Chaperone protein DnaJ</fullName>
    </recommendedName>
</protein>
<dbReference type="CDD" id="cd10719">
    <property type="entry name" value="DnaJ_zf"/>
    <property type="match status" value="1"/>
</dbReference>
<dbReference type="EMBL" id="UFVD01000001">
    <property type="protein sequence ID" value="SUX11508.1"/>
    <property type="molecule type" value="Genomic_DNA"/>
</dbReference>
<keyword evidence="5 12" id="KW-0863">Zinc-finger</keyword>
<keyword evidence="2 12" id="KW-0235">DNA replication</keyword>
<dbReference type="GeneID" id="93090374"/>
<dbReference type="Pfam" id="PF01556">
    <property type="entry name" value="DnaJ_C"/>
    <property type="match status" value="1"/>
</dbReference>
<dbReference type="GO" id="GO:0031072">
    <property type="term" value="F:heat shock protein binding"/>
    <property type="evidence" value="ECO:0007669"/>
    <property type="project" value="InterPro"/>
</dbReference>
<dbReference type="SUPFAM" id="SSF46565">
    <property type="entry name" value="Chaperone J-domain"/>
    <property type="match status" value="1"/>
</dbReference>
<dbReference type="Gene3D" id="1.10.287.110">
    <property type="entry name" value="DnaJ domain"/>
    <property type="match status" value="1"/>
</dbReference>
<dbReference type="GO" id="GO:0005524">
    <property type="term" value="F:ATP binding"/>
    <property type="evidence" value="ECO:0007669"/>
    <property type="project" value="InterPro"/>
</dbReference>
<evidence type="ECO:0000256" key="10">
    <source>
        <dbReference type="ARBA" id="ARBA00061004"/>
    </source>
</evidence>
<evidence type="ECO:0000256" key="9">
    <source>
        <dbReference type="ARBA" id="ARBA00053423"/>
    </source>
</evidence>
<dbReference type="CDD" id="cd06257">
    <property type="entry name" value="DnaJ"/>
    <property type="match status" value="1"/>
</dbReference>
<evidence type="ECO:0000256" key="7">
    <source>
        <dbReference type="ARBA" id="ARBA00023016"/>
    </source>
</evidence>
<evidence type="ECO:0000256" key="12">
    <source>
        <dbReference type="HAMAP-Rule" id="MF_01152"/>
    </source>
</evidence>
<dbReference type="NCBIfam" id="TIGR02349">
    <property type="entry name" value="DnaJ_bact"/>
    <property type="match status" value="1"/>
</dbReference>
<evidence type="ECO:0000256" key="2">
    <source>
        <dbReference type="ARBA" id="ARBA00022705"/>
    </source>
</evidence>
<feature type="binding site" evidence="12">
    <location>
        <position position="164"/>
    </location>
    <ligand>
        <name>Zn(2+)</name>
        <dbReference type="ChEBI" id="CHEBI:29105"/>
        <label>2</label>
    </ligand>
</feature>
<dbReference type="GO" id="GO:0006260">
    <property type="term" value="P:DNA replication"/>
    <property type="evidence" value="ECO:0007669"/>
    <property type="project" value="UniProtKB-KW"/>
</dbReference>
<evidence type="ECO:0000313" key="14">
    <source>
        <dbReference type="Proteomes" id="UP000254920"/>
    </source>
</evidence>
<dbReference type="PROSITE" id="PS00636">
    <property type="entry name" value="DNAJ_1"/>
    <property type="match status" value="1"/>
</dbReference>
<feature type="binding site" evidence="12">
    <location>
        <position position="148"/>
    </location>
    <ligand>
        <name>Zn(2+)</name>
        <dbReference type="ChEBI" id="CHEBI:29105"/>
        <label>1</label>
    </ligand>
</feature>
<dbReference type="InterPro" id="IPR001305">
    <property type="entry name" value="HSP_DnaJ_Cys-rich_dom"/>
</dbReference>
<keyword evidence="14" id="KW-1185">Reference proteome</keyword>
<dbReference type="InterPro" id="IPR008971">
    <property type="entry name" value="HSP40/DnaJ_pept-bd"/>
</dbReference>
<feature type="binding site" evidence="12">
    <location>
        <position position="183"/>
    </location>
    <ligand>
        <name>Zn(2+)</name>
        <dbReference type="ChEBI" id="CHEBI:29105"/>
        <label>2</label>
    </ligand>
</feature>
<dbReference type="FunFam" id="1.10.287.110:FF:000034">
    <property type="entry name" value="Chaperone protein DnaJ"/>
    <property type="match status" value="1"/>
</dbReference>
<dbReference type="GO" id="GO:0051082">
    <property type="term" value="F:unfolded protein binding"/>
    <property type="evidence" value="ECO:0007669"/>
    <property type="project" value="UniProtKB-UniRule"/>
</dbReference>
<reference evidence="13 14" key="1">
    <citation type="submission" date="2018-06" db="EMBL/GenBank/DDBJ databases">
        <authorList>
            <consortium name="Pathogen Informatics"/>
            <person name="Doyle S."/>
        </authorList>
    </citation>
    <scope>NUCLEOTIDE SEQUENCE [LARGE SCALE GENOMIC DNA]</scope>
    <source>
        <strain evidence="13 14">NCTC12475</strain>
    </source>
</reference>
<dbReference type="Pfam" id="PF00684">
    <property type="entry name" value="DnaJ_CXXCXGXG"/>
    <property type="match status" value="1"/>
</dbReference>
<keyword evidence="3 12" id="KW-0479">Metal-binding</keyword>
<feature type="binding site" evidence="12">
    <location>
        <position position="200"/>
    </location>
    <ligand>
        <name>Zn(2+)</name>
        <dbReference type="ChEBI" id="CHEBI:29105"/>
        <label>1</label>
    </ligand>
</feature>
<keyword evidence="1 12" id="KW-0963">Cytoplasm</keyword>
<dbReference type="GO" id="GO:0009408">
    <property type="term" value="P:response to heat"/>
    <property type="evidence" value="ECO:0007669"/>
    <property type="project" value="InterPro"/>
</dbReference>
<comment type="similarity">
    <text evidence="10 12">Belongs to the DnaJ family.</text>
</comment>
<dbReference type="SUPFAM" id="SSF57938">
    <property type="entry name" value="DnaJ/Hsp40 cysteine-rich domain"/>
    <property type="match status" value="1"/>
</dbReference>
<dbReference type="RefSeq" id="WP_089182232.1">
    <property type="nucleotide sequence ID" value="NZ_CP043427.1"/>
</dbReference>
<sequence>MEEDYYEILGISKSASGDEIKSAFRKLALKYHPDRNQGDKEAEEKFKKINEAYQVLSDNEKRSMYDRYGKSGLNGMGGGFGGFEDFDLGDIFSSFFGGGFSGSARSRKKNIDNYELDIEIPVTLTFKEAVFGVKKEINYKIKIPCEVCNGTGAKDGKKTVCSHCHGTGKISQRQGFMSFIQTCPYCNGTGEVVKDKCGACNGKGYEEESTSTTINIPAGVDNGTKIRVSSKGNLSASGVSGDMYIRISVKEDKYFIRHNDDIYIEVPVFFTQAVLGATLSIPNLKDEKLELRLPIGAHDKQQFVFDNEGVVNLRDGSKGRLIAQISMKMPKKLSLEQIDLLEKLEATFDVKSEHDSNGEDSILDKIKNWFK</sequence>
<dbReference type="GO" id="GO:0005737">
    <property type="term" value="C:cytoplasm"/>
    <property type="evidence" value="ECO:0007669"/>
    <property type="project" value="UniProtKB-SubCell"/>
</dbReference>
<dbReference type="Gene3D" id="2.60.260.20">
    <property type="entry name" value="Urease metallochaperone UreE, N-terminal domain"/>
    <property type="match status" value="2"/>
</dbReference>
<dbReference type="PANTHER" id="PTHR43096">
    <property type="entry name" value="DNAJ HOMOLOG 1, MITOCHONDRIAL-RELATED"/>
    <property type="match status" value="1"/>
</dbReference>
<keyword evidence="8 12" id="KW-0143">Chaperone</keyword>
<dbReference type="Pfam" id="PF00226">
    <property type="entry name" value="DnaJ"/>
    <property type="match status" value="1"/>
</dbReference>
<comment type="subcellular location">
    <subcellularLocation>
        <location evidence="12">Cytoplasm</location>
    </subcellularLocation>
</comment>
<accession>A0A381DLJ5</accession>
<comment type="function">
    <text evidence="9 12">Participates actively in the response to hyperosmotic and heat shock by preventing the aggregation of stress-denatured proteins and by disaggregating proteins, also in an autonomous, DnaK-independent fashion. Unfolded proteins bind initially to DnaJ; upon interaction with the DnaJ-bound protein, DnaK hydrolyzes its bound ATP, resulting in the formation of a stable complex. GrpE releases ADP from DnaK; ATP binding to DnaK triggers the release of the substrate protein, thus completing the reaction cycle. Several rounds of ATP-dependent interactions between DnaJ, DnaK and GrpE are required for fully efficient folding. Also involved, together with DnaK and GrpE, in the DNA replication of plasmids through activation of initiation proteins.</text>
</comment>
<evidence type="ECO:0000256" key="3">
    <source>
        <dbReference type="ARBA" id="ARBA00022723"/>
    </source>
</evidence>
<evidence type="ECO:0000313" key="13">
    <source>
        <dbReference type="EMBL" id="SUX11508.1"/>
    </source>
</evidence>
<dbReference type="GO" id="GO:0008270">
    <property type="term" value="F:zinc ion binding"/>
    <property type="evidence" value="ECO:0007669"/>
    <property type="project" value="UniProtKB-UniRule"/>
</dbReference>
<dbReference type="InterPro" id="IPR002939">
    <property type="entry name" value="DnaJ_C"/>
</dbReference>
<organism evidence="13 14">
    <name type="scientific">Campylobacter sputorum subsp. sputorum</name>
    <dbReference type="NCBI Taxonomy" id="32024"/>
    <lineage>
        <taxon>Bacteria</taxon>
        <taxon>Pseudomonadati</taxon>
        <taxon>Campylobacterota</taxon>
        <taxon>Epsilonproteobacteria</taxon>
        <taxon>Campylobacterales</taxon>
        <taxon>Campylobacteraceae</taxon>
        <taxon>Campylobacter</taxon>
    </lineage>
</organism>
<dbReference type="CDD" id="cd10747">
    <property type="entry name" value="DnaJ_C"/>
    <property type="match status" value="1"/>
</dbReference>
<dbReference type="PRINTS" id="PR00625">
    <property type="entry name" value="JDOMAIN"/>
</dbReference>
<gene>
    <name evidence="12 13" type="primary">dnaJ</name>
    <name evidence="13" type="ORF">NCTC12475_01736</name>
</gene>
<evidence type="ECO:0000256" key="5">
    <source>
        <dbReference type="ARBA" id="ARBA00022771"/>
    </source>
</evidence>
<dbReference type="GO" id="GO:0042026">
    <property type="term" value="P:protein refolding"/>
    <property type="evidence" value="ECO:0007669"/>
    <property type="project" value="TreeGrafter"/>
</dbReference>
<dbReference type="PROSITE" id="PS51188">
    <property type="entry name" value="ZF_CR"/>
    <property type="match status" value="1"/>
</dbReference>
<dbReference type="OrthoDB" id="9779889at2"/>
<feature type="repeat" description="CXXCXGXG motif" evidence="12">
    <location>
        <begin position="197"/>
        <end position="204"/>
    </location>
</feature>
<dbReference type="PROSITE" id="PS50076">
    <property type="entry name" value="DNAJ_2"/>
    <property type="match status" value="1"/>
</dbReference>
<feature type="binding site" evidence="12">
    <location>
        <position position="161"/>
    </location>
    <ligand>
        <name>Zn(2+)</name>
        <dbReference type="ChEBI" id="CHEBI:29105"/>
        <label>2</label>
    </ligand>
</feature>
<evidence type="ECO:0000256" key="4">
    <source>
        <dbReference type="ARBA" id="ARBA00022737"/>
    </source>
</evidence>
<evidence type="ECO:0000256" key="8">
    <source>
        <dbReference type="ARBA" id="ARBA00023186"/>
    </source>
</evidence>
<keyword evidence="7 12" id="KW-0346">Stress response</keyword>
<dbReference type="Proteomes" id="UP000254920">
    <property type="component" value="Unassembled WGS sequence"/>
</dbReference>
<comment type="cofactor">
    <cofactor evidence="12">
        <name>Zn(2+)</name>
        <dbReference type="ChEBI" id="CHEBI:29105"/>
    </cofactor>
    <text evidence="12">Binds 2 Zn(2+) ions per monomer.</text>
</comment>
<evidence type="ECO:0000256" key="6">
    <source>
        <dbReference type="ARBA" id="ARBA00022833"/>
    </source>
</evidence>
<dbReference type="InterPro" id="IPR036410">
    <property type="entry name" value="HSP_DnaJ_Cys-rich_dom_sf"/>
</dbReference>
<dbReference type="Gene3D" id="2.10.230.10">
    <property type="entry name" value="Heat shock protein DnaJ, cysteine-rich domain"/>
    <property type="match status" value="1"/>
</dbReference>
<dbReference type="SMART" id="SM00271">
    <property type="entry name" value="DnaJ"/>
    <property type="match status" value="1"/>
</dbReference>
<dbReference type="PANTHER" id="PTHR43096:SF48">
    <property type="entry name" value="CHAPERONE PROTEIN DNAJ"/>
    <property type="match status" value="1"/>
</dbReference>
<dbReference type="InterPro" id="IPR036869">
    <property type="entry name" value="J_dom_sf"/>
</dbReference>
<dbReference type="AlphaFoldDB" id="A0A381DLJ5"/>